<dbReference type="Proteomes" id="UP000242313">
    <property type="component" value="Unassembled WGS sequence"/>
</dbReference>
<dbReference type="GO" id="GO:0005886">
    <property type="term" value="C:plasma membrane"/>
    <property type="evidence" value="ECO:0007669"/>
    <property type="project" value="UniProtKB-SubCell"/>
</dbReference>
<evidence type="ECO:0000259" key="12">
    <source>
        <dbReference type="Pfam" id="PF21687"/>
    </source>
</evidence>
<evidence type="ECO:0000256" key="5">
    <source>
        <dbReference type="ARBA" id="ARBA00022519"/>
    </source>
</evidence>
<keyword evidence="7" id="KW-0653">Protein transport</keyword>
<keyword evidence="5 10" id="KW-0997">Cell inner membrane</keyword>
<evidence type="ECO:0000256" key="9">
    <source>
        <dbReference type="ARBA" id="ARBA00023136"/>
    </source>
</evidence>
<dbReference type="SUPFAM" id="SSF47781">
    <property type="entry name" value="RuvA domain 2-like"/>
    <property type="match status" value="1"/>
</dbReference>
<evidence type="ECO:0000313" key="14">
    <source>
        <dbReference type="Proteomes" id="UP000242313"/>
    </source>
</evidence>
<evidence type="ECO:0000256" key="1">
    <source>
        <dbReference type="ARBA" id="ARBA00004533"/>
    </source>
</evidence>
<dbReference type="Pfam" id="PF21687">
    <property type="entry name" value="T2SSK_1st"/>
    <property type="match status" value="1"/>
</dbReference>
<keyword evidence="3 10" id="KW-0813">Transport</keyword>
<comment type="subcellular location">
    <subcellularLocation>
        <location evidence="1 10">Cell inner membrane</location>
    </subcellularLocation>
</comment>
<dbReference type="SUPFAM" id="SSF158544">
    <property type="entry name" value="GspK insert domain-like"/>
    <property type="match status" value="1"/>
</dbReference>
<evidence type="ECO:0000256" key="7">
    <source>
        <dbReference type="ARBA" id="ARBA00022927"/>
    </source>
</evidence>
<comment type="similarity">
    <text evidence="2 10">Belongs to the GSP K family.</text>
</comment>
<evidence type="ECO:0000256" key="10">
    <source>
        <dbReference type="PIRNR" id="PIRNR002786"/>
    </source>
</evidence>
<evidence type="ECO:0000256" key="4">
    <source>
        <dbReference type="ARBA" id="ARBA00022475"/>
    </source>
</evidence>
<reference evidence="13 14" key="1">
    <citation type="submission" date="2017-09" db="EMBL/GenBank/DDBJ databases">
        <title>Pseudomonas abyssi sp. nov. isolated from Abyssopelagic Water.</title>
        <authorList>
            <person name="Wei Y."/>
        </authorList>
    </citation>
    <scope>NUCLEOTIDE SEQUENCE [LARGE SCALE GENOMIC DNA]</scope>
    <source>
        <strain evidence="13 14">MT5</strain>
    </source>
</reference>
<dbReference type="PANTHER" id="PTHR38831">
    <property type="entry name" value="TYPE II SECRETION SYSTEM PROTEIN K"/>
    <property type="match status" value="1"/>
</dbReference>
<dbReference type="Gene3D" id="1.10.40.60">
    <property type="entry name" value="EpsJ-like"/>
    <property type="match status" value="2"/>
</dbReference>
<protein>
    <recommendedName>
        <fullName evidence="10">Type II secretion system protein K</fullName>
    </recommendedName>
</protein>
<dbReference type="RefSeq" id="WP_096005405.1">
    <property type="nucleotide sequence ID" value="NZ_NTMR01000017.1"/>
</dbReference>
<feature type="domain" description="T2SS protein K second SAM-like" evidence="11">
    <location>
        <begin position="231"/>
        <end position="283"/>
    </location>
</feature>
<dbReference type="SUPFAM" id="SSF54523">
    <property type="entry name" value="Pili subunits"/>
    <property type="match status" value="1"/>
</dbReference>
<dbReference type="AlphaFoldDB" id="A0A2A3MFM8"/>
<keyword evidence="4 10" id="KW-1003">Cell membrane</keyword>
<dbReference type="PANTHER" id="PTHR38831:SF1">
    <property type="entry name" value="TYPE II SECRETION SYSTEM PROTEIN K-RELATED"/>
    <property type="match status" value="1"/>
</dbReference>
<dbReference type="Pfam" id="PF03934">
    <property type="entry name" value="T2SSK"/>
    <property type="match status" value="1"/>
</dbReference>
<dbReference type="Gene3D" id="3.30.1300.30">
    <property type="entry name" value="GSPII I/J protein-like"/>
    <property type="match status" value="1"/>
</dbReference>
<dbReference type="PIRSF" id="PIRSF002786">
    <property type="entry name" value="XcpX"/>
    <property type="match status" value="1"/>
</dbReference>
<evidence type="ECO:0000256" key="8">
    <source>
        <dbReference type="ARBA" id="ARBA00022989"/>
    </source>
</evidence>
<dbReference type="NCBIfam" id="NF037980">
    <property type="entry name" value="T2SS_GspK"/>
    <property type="match status" value="1"/>
</dbReference>
<proteinExistence type="inferred from homology"/>
<evidence type="ECO:0000313" key="13">
    <source>
        <dbReference type="EMBL" id="PBK03619.1"/>
    </source>
</evidence>
<gene>
    <name evidence="13" type="ORF">CNQ84_13660</name>
</gene>
<dbReference type="InterPro" id="IPR049179">
    <property type="entry name" value="T2SSK_SAM-like_2nd"/>
</dbReference>
<organism evidence="13 14">
    <name type="scientific">Pseudomonas abyssi</name>
    <dbReference type="NCBI Taxonomy" id="170540"/>
    <lineage>
        <taxon>Bacteria</taxon>
        <taxon>Pseudomonadati</taxon>
        <taxon>Pseudomonadota</taxon>
        <taxon>Gammaproteobacteria</taxon>
        <taxon>Pseudomonadales</taxon>
        <taxon>Pseudomonadaceae</taxon>
        <taxon>Pseudomonas</taxon>
    </lineage>
</organism>
<evidence type="ECO:0000259" key="11">
    <source>
        <dbReference type="Pfam" id="PF03934"/>
    </source>
</evidence>
<dbReference type="InterPro" id="IPR005628">
    <property type="entry name" value="GspK"/>
</dbReference>
<comment type="caution">
    <text evidence="13">The sequence shown here is derived from an EMBL/GenBank/DDBJ whole genome shotgun (WGS) entry which is preliminary data.</text>
</comment>
<name>A0A2A3MFM8_9PSED</name>
<dbReference type="InterPro" id="IPR045584">
    <property type="entry name" value="Pilin-like"/>
</dbReference>
<accession>A0A2A3MFM8</accession>
<evidence type="ECO:0000256" key="3">
    <source>
        <dbReference type="ARBA" id="ARBA00022448"/>
    </source>
</evidence>
<evidence type="ECO:0000256" key="2">
    <source>
        <dbReference type="ARBA" id="ARBA00007246"/>
    </source>
</evidence>
<dbReference type="InterPro" id="IPR038072">
    <property type="entry name" value="GspK_central_sf"/>
</dbReference>
<dbReference type="EMBL" id="NTMR01000017">
    <property type="protein sequence ID" value="PBK03619.1"/>
    <property type="molecule type" value="Genomic_DNA"/>
</dbReference>
<evidence type="ECO:0000256" key="6">
    <source>
        <dbReference type="ARBA" id="ARBA00022692"/>
    </source>
</evidence>
<keyword evidence="8" id="KW-1133">Transmembrane helix</keyword>
<keyword evidence="14" id="KW-1185">Reference proteome</keyword>
<keyword evidence="9 10" id="KW-0472">Membrane</keyword>
<feature type="domain" description="T2SS protein K first SAM-like" evidence="12">
    <location>
        <begin position="111"/>
        <end position="227"/>
    </location>
</feature>
<dbReference type="GO" id="GO:0009306">
    <property type="term" value="P:protein secretion"/>
    <property type="evidence" value="ECO:0007669"/>
    <property type="project" value="InterPro"/>
</dbReference>
<dbReference type="InterPro" id="IPR010994">
    <property type="entry name" value="RuvA_2-like"/>
</dbReference>
<sequence>MMPTYNDCIRQERGMAVISVLLVVAVIAVLASTLLGRQTLAIRSAQTEQTRAQASWLLRGEVSRAQLLLQAEAQREPATRLDGLWNQPVNGQIISGMEGTYLFSELTDEQGKFNLRNLVDNGQVDPVESAAFQRLCTLLGIPSDQASLVARRVVLSLVEADRRSPSDSGQLQEREEAVRAAQHIGLASLPVTDQGPRLRVVEDLLGVPGINADTVTLLRPYTTILPQRTWINSNTAKAEVLAAWVPGLSLDRARALLQARDSGQWFINRGDFANRLQIPDLDESRVLIGITSQWFRLSSALKTPRTTLVMQALVHDSKESLPQVVWLREGV</sequence>
<dbReference type="InterPro" id="IPR049031">
    <property type="entry name" value="T2SSK_SAM-like_1st"/>
</dbReference>
<keyword evidence="6" id="KW-0812">Transmembrane</keyword>